<dbReference type="InterPro" id="IPR037069">
    <property type="entry name" value="AcylCoA_DH/ox_N_sf"/>
</dbReference>
<accession>A0A0S7EC96</accession>
<evidence type="ECO:0000256" key="1">
    <source>
        <dbReference type="ARBA" id="ARBA00023002"/>
    </source>
</evidence>
<evidence type="ECO:0000313" key="3">
    <source>
        <dbReference type="Proteomes" id="UP000069030"/>
    </source>
</evidence>
<dbReference type="InterPro" id="IPR009100">
    <property type="entry name" value="AcylCoA_DH/oxidase_NM_dom_sf"/>
</dbReference>
<dbReference type="InterPro" id="IPR046373">
    <property type="entry name" value="Acyl-CoA_Oxase/DH_mid-dom_sf"/>
</dbReference>
<dbReference type="SUPFAM" id="SSF56645">
    <property type="entry name" value="Acyl-CoA dehydrogenase NM domain-like"/>
    <property type="match status" value="1"/>
</dbReference>
<name>A0A0S7EC96_9FLAO</name>
<dbReference type="RefSeq" id="WP_006259525.1">
    <property type="nucleotide sequence ID" value="NZ_BCMQ01000017.1"/>
</dbReference>
<dbReference type="GO" id="GO:0050660">
    <property type="term" value="F:flavin adenine dinucleotide binding"/>
    <property type="evidence" value="ECO:0007669"/>
    <property type="project" value="InterPro"/>
</dbReference>
<keyword evidence="1" id="KW-0560">Oxidoreductase</keyword>
<dbReference type="eggNOG" id="COG1960">
    <property type="taxonomic scope" value="Bacteria"/>
</dbReference>
<dbReference type="Proteomes" id="UP000069030">
    <property type="component" value="Chromosome"/>
</dbReference>
<dbReference type="Gene3D" id="2.40.110.10">
    <property type="entry name" value="Butyryl-CoA Dehydrogenase, subunit A, domain 2"/>
    <property type="match status" value="1"/>
</dbReference>
<dbReference type="GO" id="GO:0016627">
    <property type="term" value="F:oxidoreductase activity, acting on the CH-CH group of donors"/>
    <property type="evidence" value="ECO:0007669"/>
    <property type="project" value="InterPro"/>
</dbReference>
<proteinExistence type="predicted"/>
<dbReference type="InterPro" id="IPR013107">
    <property type="entry name" value="Acyl-CoA_DH_C"/>
</dbReference>
<dbReference type="Gene3D" id="1.20.140.10">
    <property type="entry name" value="Butyryl-CoA Dehydrogenase, subunit A, domain 3"/>
    <property type="match status" value="1"/>
</dbReference>
<dbReference type="EMBL" id="CP013690">
    <property type="protein sequence ID" value="ALU25106.1"/>
    <property type="molecule type" value="Genomic_DNA"/>
</dbReference>
<dbReference type="Gene3D" id="1.10.540.10">
    <property type="entry name" value="Acyl-CoA dehydrogenase/oxidase, N-terminal domain"/>
    <property type="match status" value="1"/>
</dbReference>
<dbReference type="Pfam" id="PF08028">
    <property type="entry name" value="Acyl-CoA_dh_2"/>
    <property type="match status" value="1"/>
</dbReference>
<evidence type="ECO:0000313" key="2">
    <source>
        <dbReference type="EMBL" id="ALU25106.1"/>
    </source>
</evidence>
<reference evidence="2 3" key="1">
    <citation type="journal article" date="2016" name="J. Zhejiang Univ. Sci. B">
        <title>Antibiotic resistance mechanisms of Myroides sp.</title>
        <authorList>
            <person name="Hu S."/>
            <person name="Yuan S."/>
            <person name="Qu H."/>
            <person name="Jiang T."/>
            <person name="Zhou Y."/>
            <person name="Wang M."/>
            <person name="Ming D."/>
        </authorList>
    </citation>
    <scope>NUCLEOTIDE SEQUENCE [LARGE SCALE GENOMIC DNA]</scope>
    <source>
        <strain evidence="2 3">PR63039</strain>
    </source>
</reference>
<protein>
    <submittedName>
        <fullName evidence="2">Hydroxylase</fullName>
    </submittedName>
</protein>
<gene>
    <name evidence="2" type="ORF">AS202_02555</name>
</gene>
<dbReference type="KEGG" id="mod:AS202_02555"/>
<sequence>MRQYLSDADVQILKDNITTAEQLGHLTTEQLEVLYRNNLFNLFVPKQYNGLELDFIDALRVEEQLATIDGSLGWTVTLCAGANMFVGFLDPNESNKVFQDAKVCFGGSGKVSGVAREEGEYYLINGTWDIVTGLQHCTVFTANCHLEVNGELQYDAEGRPVYKSFFFLPSEVTTKNSWDTLGLIATGSHSIVAEGLCVPKSCSFSITSEACTIDTPLYKFPFYPFAKFTLAVNQLGMQYHFLQEVEVYFNKLKGGVYEQFQTELLVKLQTAYHTRREAFYDLASTTWQKVQEGIELTEEECNTIDKLCKEVVYQGRDEVIQHLPYLGMYGVNNSSPISRIVRDILTACQHSLFL</sequence>
<dbReference type="PIRSF" id="PIRSF016578">
    <property type="entry name" value="HsaA"/>
    <property type="match status" value="1"/>
</dbReference>
<dbReference type="AlphaFoldDB" id="A0A0S7EC96"/>
<organism evidence="2 3">
    <name type="scientific">Myroides odoratimimus</name>
    <dbReference type="NCBI Taxonomy" id="76832"/>
    <lineage>
        <taxon>Bacteria</taxon>
        <taxon>Pseudomonadati</taxon>
        <taxon>Bacteroidota</taxon>
        <taxon>Flavobacteriia</taxon>
        <taxon>Flavobacteriales</taxon>
        <taxon>Flavobacteriaceae</taxon>
        <taxon>Myroides</taxon>
    </lineage>
</organism>